<dbReference type="PRINTS" id="PR00039">
    <property type="entry name" value="HTHLYSR"/>
</dbReference>
<evidence type="ECO:0000313" key="7">
    <source>
        <dbReference type="Proteomes" id="UP001238088"/>
    </source>
</evidence>
<keyword evidence="2" id="KW-0805">Transcription regulation</keyword>
<keyword evidence="7" id="KW-1185">Reference proteome</keyword>
<evidence type="ECO:0000256" key="3">
    <source>
        <dbReference type="ARBA" id="ARBA00023125"/>
    </source>
</evidence>
<comment type="caution">
    <text evidence="6">The sequence shown here is derived from an EMBL/GenBank/DDBJ whole genome shotgun (WGS) entry which is preliminary data.</text>
</comment>
<dbReference type="InterPro" id="IPR050950">
    <property type="entry name" value="HTH-type_LysR_regulators"/>
</dbReference>
<keyword evidence="4" id="KW-0804">Transcription</keyword>
<dbReference type="Proteomes" id="UP001238088">
    <property type="component" value="Unassembled WGS sequence"/>
</dbReference>
<evidence type="ECO:0000313" key="6">
    <source>
        <dbReference type="EMBL" id="MDQ0270444.1"/>
    </source>
</evidence>
<dbReference type="Gene3D" id="1.10.10.10">
    <property type="entry name" value="Winged helix-like DNA-binding domain superfamily/Winged helix DNA-binding domain"/>
    <property type="match status" value="1"/>
</dbReference>
<dbReference type="PANTHER" id="PTHR30419:SF28">
    <property type="entry name" value="HTH-TYPE TRANSCRIPTIONAL REGULATOR BSDA"/>
    <property type="match status" value="1"/>
</dbReference>
<dbReference type="SUPFAM" id="SSF46785">
    <property type="entry name" value="Winged helix' DNA-binding domain"/>
    <property type="match status" value="1"/>
</dbReference>
<dbReference type="InterPro" id="IPR036388">
    <property type="entry name" value="WH-like_DNA-bd_sf"/>
</dbReference>
<dbReference type="RefSeq" id="WP_307474871.1">
    <property type="nucleotide sequence ID" value="NZ_JAUSUB010000008.1"/>
</dbReference>
<dbReference type="EMBL" id="JAUSUB010000008">
    <property type="protein sequence ID" value="MDQ0270444.1"/>
    <property type="molecule type" value="Genomic_DNA"/>
</dbReference>
<comment type="similarity">
    <text evidence="1">Belongs to the LysR transcriptional regulatory family.</text>
</comment>
<dbReference type="InterPro" id="IPR036390">
    <property type="entry name" value="WH_DNA-bd_sf"/>
</dbReference>
<evidence type="ECO:0000256" key="4">
    <source>
        <dbReference type="ARBA" id="ARBA00023163"/>
    </source>
</evidence>
<dbReference type="GO" id="GO:0003677">
    <property type="term" value="F:DNA binding"/>
    <property type="evidence" value="ECO:0007669"/>
    <property type="project" value="UniProtKB-KW"/>
</dbReference>
<evidence type="ECO:0000259" key="5">
    <source>
        <dbReference type="PROSITE" id="PS50931"/>
    </source>
</evidence>
<organism evidence="6 7">
    <name type="scientific">Cytobacillus purgationiresistens</name>
    <dbReference type="NCBI Taxonomy" id="863449"/>
    <lineage>
        <taxon>Bacteria</taxon>
        <taxon>Bacillati</taxon>
        <taxon>Bacillota</taxon>
        <taxon>Bacilli</taxon>
        <taxon>Bacillales</taxon>
        <taxon>Bacillaceae</taxon>
        <taxon>Cytobacillus</taxon>
    </lineage>
</organism>
<dbReference type="PROSITE" id="PS50931">
    <property type="entry name" value="HTH_LYSR"/>
    <property type="match status" value="1"/>
</dbReference>
<keyword evidence="3 6" id="KW-0238">DNA-binding</keyword>
<accession>A0ABU0AGR4</accession>
<evidence type="ECO:0000256" key="1">
    <source>
        <dbReference type="ARBA" id="ARBA00009437"/>
    </source>
</evidence>
<evidence type="ECO:0000256" key="2">
    <source>
        <dbReference type="ARBA" id="ARBA00023015"/>
    </source>
</evidence>
<proteinExistence type="inferred from homology"/>
<sequence length="294" mass="33669">MDLLQMKYFEAVARHQHLTKAAAELNVSQPALSKMISKLEQDLGYELFDRTGRQIKLNKYGEAYKGTVEKVFLEMKIGERELAFLAEKQNDLITVAVTIPLILPDLFGGFLEKQPRVRFRQYHASSERMSHQLQIGEIDVGISTVPIIGNDIEWYPVLEEDILMSVPITHPLANRESIFLKELEHDPFIVMSAGYGFRDMTERFCEKAGFYPNFAFEGDETGVTYELVEKGLGVAFCPSIIKSKRSESLNIAKLKIKEPECTRIVGVVWHKRRAQSEMVKEFIAFTINFLKKQI</sequence>
<feature type="domain" description="HTH lysR-type" evidence="5">
    <location>
        <begin position="1"/>
        <end position="58"/>
    </location>
</feature>
<dbReference type="InterPro" id="IPR005119">
    <property type="entry name" value="LysR_subst-bd"/>
</dbReference>
<protein>
    <submittedName>
        <fullName evidence="6">DNA-binding transcriptional LysR family regulator</fullName>
    </submittedName>
</protein>
<reference evidence="6 7" key="1">
    <citation type="submission" date="2023-07" db="EMBL/GenBank/DDBJ databases">
        <title>Genomic Encyclopedia of Type Strains, Phase IV (KMG-IV): sequencing the most valuable type-strain genomes for metagenomic binning, comparative biology and taxonomic classification.</title>
        <authorList>
            <person name="Goeker M."/>
        </authorList>
    </citation>
    <scope>NUCLEOTIDE SEQUENCE [LARGE SCALE GENOMIC DNA]</scope>
    <source>
        <strain evidence="6 7">DSM 23494</strain>
    </source>
</reference>
<gene>
    <name evidence="6" type="ORF">J2S17_002319</name>
</gene>
<dbReference type="Gene3D" id="3.40.190.290">
    <property type="match status" value="1"/>
</dbReference>
<dbReference type="Pfam" id="PF03466">
    <property type="entry name" value="LysR_substrate"/>
    <property type="match status" value="1"/>
</dbReference>
<dbReference type="InterPro" id="IPR000847">
    <property type="entry name" value="LysR_HTH_N"/>
</dbReference>
<dbReference type="PANTHER" id="PTHR30419">
    <property type="entry name" value="HTH-TYPE TRANSCRIPTIONAL REGULATOR YBHD"/>
    <property type="match status" value="1"/>
</dbReference>
<dbReference type="SUPFAM" id="SSF53850">
    <property type="entry name" value="Periplasmic binding protein-like II"/>
    <property type="match status" value="1"/>
</dbReference>
<dbReference type="Pfam" id="PF00126">
    <property type="entry name" value="HTH_1"/>
    <property type="match status" value="1"/>
</dbReference>
<name>A0ABU0AGR4_9BACI</name>